<name>A0A7R9WQ61_9STRA</name>
<evidence type="ECO:0000256" key="2">
    <source>
        <dbReference type="ARBA" id="ARBA00023134"/>
    </source>
</evidence>
<dbReference type="InterPro" id="IPR037103">
    <property type="entry name" value="Tubulin/FtsZ-like_C"/>
</dbReference>
<evidence type="ECO:0000256" key="3">
    <source>
        <dbReference type="SAM" id="MobiDB-lite"/>
    </source>
</evidence>
<dbReference type="AlphaFoldDB" id="A0A7R9WQ61"/>
<dbReference type="EMBL" id="HBEF01003418">
    <property type="protein sequence ID" value="CAD8330066.1"/>
    <property type="molecule type" value="Transcribed_RNA"/>
</dbReference>
<sequence length="257" mass="27898">MTSRSRHAVQRALTMVMGRRALSIPNASMNMGMVSGSWESRVSIHSSEGNGPGRTSHHIHAKRWTSDSTQASSQSLSWQDATADQDRPAWSKEWKEQGLGATLMDAPKFPQKLFFVQLGFGVDQHGDRSDATKAATRAVRNAIEFNSIPGVIEHIPGGRKEMLIHVKLGLPQGSNVDALQVAKVFPYGRLLPIETTVGGLDFATGRVVEELGDADDVGICVVACISIGYNDAEHETSQPPSQSSPDQHKTYSTKDGY</sequence>
<reference evidence="4" key="1">
    <citation type="submission" date="2021-01" db="EMBL/GenBank/DDBJ databases">
        <authorList>
            <person name="Corre E."/>
            <person name="Pelletier E."/>
            <person name="Niang G."/>
            <person name="Scheremetjew M."/>
            <person name="Finn R."/>
            <person name="Kale V."/>
            <person name="Holt S."/>
            <person name="Cochrane G."/>
            <person name="Meng A."/>
            <person name="Brown T."/>
            <person name="Cohen L."/>
        </authorList>
    </citation>
    <scope>NUCLEOTIDE SEQUENCE</scope>
    <source>
        <strain evidence="4">CCMP3328</strain>
    </source>
</reference>
<feature type="compositionally biased region" description="Low complexity" evidence="3">
    <location>
        <begin position="66"/>
        <end position="79"/>
    </location>
</feature>
<dbReference type="PANTHER" id="PTHR34784">
    <property type="entry name" value="50S RIBOSOMAL PROTEIN L34"/>
    <property type="match status" value="1"/>
</dbReference>
<protein>
    <submittedName>
        <fullName evidence="4">Uncharacterized protein</fullName>
    </submittedName>
</protein>
<feature type="region of interest" description="Disordered" evidence="3">
    <location>
        <begin position="42"/>
        <end position="89"/>
    </location>
</feature>
<accession>A0A7R9WQ61</accession>
<keyword evidence="1" id="KW-0547">Nucleotide-binding</keyword>
<evidence type="ECO:0000313" key="4">
    <source>
        <dbReference type="EMBL" id="CAD8330066.1"/>
    </source>
</evidence>
<dbReference type="Pfam" id="PF09585">
    <property type="entry name" value="Lin0512_fam"/>
    <property type="match status" value="1"/>
</dbReference>
<feature type="region of interest" description="Disordered" evidence="3">
    <location>
        <begin position="232"/>
        <end position="257"/>
    </location>
</feature>
<dbReference type="PANTHER" id="PTHR34784:SF1">
    <property type="entry name" value="50S RIBOSOMAL PROTEIN L34"/>
    <property type="match status" value="1"/>
</dbReference>
<proteinExistence type="predicted"/>
<dbReference type="GO" id="GO:0005525">
    <property type="term" value="F:GTP binding"/>
    <property type="evidence" value="ECO:0007669"/>
    <property type="project" value="UniProtKB-KW"/>
</dbReference>
<keyword evidence="2" id="KW-0342">GTP-binding</keyword>
<gene>
    <name evidence="4" type="ORF">CAUS1442_LOCUS2164</name>
</gene>
<dbReference type="InterPro" id="IPR011719">
    <property type="entry name" value="CHP02058"/>
</dbReference>
<organism evidence="4">
    <name type="scientific">Craspedostauros australis</name>
    <dbReference type="NCBI Taxonomy" id="1486917"/>
    <lineage>
        <taxon>Eukaryota</taxon>
        <taxon>Sar</taxon>
        <taxon>Stramenopiles</taxon>
        <taxon>Ochrophyta</taxon>
        <taxon>Bacillariophyta</taxon>
        <taxon>Bacillariophyceae</taxon>
        <taxon>Bacillariophycidae</taxon>
        <taxon>Naviculales</taxon>
        <taxon>Naviculaceae</taxon>
        <taxon>Craspedostauros</taxon>
    </lineage>
</organism>
<evidence type="ECO:0000256" key="1">
    <source>
        <dbReference type="ARBA" id="ARBA00022741"/>
    </source>
</evidence>
<dbReference type="NCBIfam" id="TIGR02058">
    <property type="entry name" value="lin0512_fam"/>
    <property type="match status" value="1"/>
</dbReference>
<dbReference type="Gene3D" id="3.30.1330.20">
    <property type="entry name" value="Tubulin/FtsZ, C-terminal domain"/>
    <property type="match status" value="1"/>
</dbReference>